<feature type="transmembrane region" description="Helical" evidence="7">
    <location>
        <begin position="16"/>
        <end position="38"/>
    </location>
</feature>
<feature type="transmembrane region" description="Helical" evidence="7">
    <location>
        <begin position="77"/>
        <end position="98"/>
    </location>
</feature>
<evidence type="ECO:0000313" key="9">
    <source>
        <dbReference type="Proteomes" id="UP001139534"/>
    </source>
</evidence>
<organism evidence="8 9">
    <name type="scientific">Paenibacillus mellifer</name>
    <dbReference type="NCBI Taxonomy" id="2937794"/>
    <lineage>
        <taxon>Bacteria</taxon>
        <taxon>Bacillati</taxon>
        <taxon>Bacillota</taxon>
        <taxon>Bacilli</taxon>
        <taxon>Bacillales</taxon>
        <taxon>Paenibacillaceae</taxon>
        <taxon>Paenibacillus</taxon>
    </lineage>
</organism>
<gene>
    <name evidence="8" type="ORF">M0651_02330</name>
</gene>
<proteinExistence type="inferred from homology"/>
<reference evidence="8" key="1">
    <citation type="submission" date="2022-04" db="EMBL/GenBank/DDBJ databases">
        <authorList>
            <person name="Seo M.-J."/>
        </authorList>
    </citation>
    <scope>NUCLEOTIDE SEQUENCE</scope>
    <source>
        <strain evidence="8">MBLB2552</strain>
    </source>
</reference>
<evidence type="ECO:0000256" key="5">
    <source>
        <dbReference type="ARBA" id="ARBA00022989"/>
    </source>
</evidence>
<comment type="subcellular location">
    <subcellularLocation>
        <location evidence="1">Cell membrane</location>
        <topology evidence="1">Multi-pass membrane protein</topology>
    </subcellularLocation>
</comment>
<accession>A0A9X2BNF2</accession>
<dbReference type="RefSeq" id="WP_248550223.1">
    <property type="nucleotide sequence ID" value="NZ_JALPRK010000001.1"/>
</dbReference>
<evidence type="ECO:0000256" key="3">
    <source>
        <dbReference type="ARBA" id="ARBA00022475"/>
    </source>
</evidence>
<keyword evidence="6 7" id="KW-0472">Membrane</keyword>
<comment type="caution">
    <text evidence="8">The sequence shown here is derived from an EMBL/GenBank/DDBJ whole genome shotgun (WGS) entry which is preliminary data.</text>
</comment>
<keyword evidence="3" id="KW-1003">Cell membrane</keyword>
<evidence type="ECO:0000256" key="1">
    <source>
        <dbReference type="ARBA" id="ARBA00004651"/>
    </source>
</evidence>
<feature type="transmembrane region" description="Helical" evidence="7">
    <location>
        <begin position="118"/>
        <end position="137"/>
    </location>
</feature>
<dbReference type="AlphaFoldDB" id="A0A9X2BNF2"/>
<name>A0A9X2BNF2_9BACL</name>
<protein>
    <submittedName>
        <fullName evidence="8">DUF350 domain-containing protein</fullName>
    </submittedName>
</protein>
<dbReference type="Pfam" id="PF03994">
    <property type="entry name" value="DUF350"/>
    <property type="match status" value="1"/>
</dbReference>
<evidence type="ECO:0000256" key="7">
    <source>
        <dbReference type="SAM" id="Phobius"/>
    </source>
</evidence>
<evidence type="ECO:0000256" key="2">
    <source>
        <dbReference type="ARBA" id="ARBA00005779"/>
    </source>
</evidence>
<evidence type="ECO:0000256" key="4">
    <source>
        <dbReference type="ARBA" id="ARBA00022692"/>
    </source>
</evidence>
<evidence type="ECO:0000256" key="6">
    <source>
        <dbReference type="ARBA" id="ARBA00023136"/>
    </source>
</evidence>
<dbReference type="PANTHER" id="PTHR40043">
    <property type="entry name" value="UPF0719 INNER MEMBRANE PROTEIN YJFL"/>
    <property type="match status" value="1"/>
</dbReference>
<dbReference type="EMBL" id="JALPRK010000001">
    <property type="protein sequence ID" value="MCK8486003.1"/>
    <property type="molecule type" value="Genomic_DNA"/>
</dbReference>
<dbReference type="PANTHER" id="PTHR40043:SF1">
    <property type="entry name" value="UPF0719 INNER MEMBRANE PROTEIN YJFL"/>
    <property type="match status" value="1"/>
</dbReference>
<keyword evidence="9" id="KW-1185">Reference proteome</keyword>
<sequence length="138" mass="15059">MKESIDPLLEQPLGLMIGYFSVAVLELIVFLSCFELFARYRCWQEIKRGNMAASLATGGKIFGLANIIRYAAAHPSIYDFMIWSSVGALLLFAAYLLFEFLTPVFRIDEEVAAGNSSVGFIAMAVSVAVSFLIGACIG</sequence>
<dbReference type="Proteomes" id="UP001139534">
    <property type="component" value="Unassembled WGS sequence"/>
</dbReference>
<dbReference type="InterPro" id="IPR007140">
    <property type="entry name" value="DUF350"/>
</dbReference>
<comment type="similarity">
    <text evidence="2">Belongs to the UPF0719 family.</text>
</comment>
<keyword evidence="4 7" id="KW-0812">Transmembrane</keyword>
<evidence type="ECO:0000313" key="8">
    <source>
        <dbReference type="EMBL" id="MCK8486003.1"/>
    </source>
</evidence>
<dbReference type="GO" id="GO:0005886">
    <property type="term" value="C:plasma membrane"/>
    <property type="evidence" value="ECO:0007669"/>
    <property type="project" value="UniProtKB-SubCell"/>
</dbReference>
<keyword evidence="5 7" id="KW-1133">Transmembrane helix</keyword>